<dbReference type="Pfam" id="PF25019">
    <property type="entry name" value="LRR_R13L1-DRL21"/>
    <property type="match status" value="1"/>
</dbReference>
<dbReference type="EMBL" id="JAMQYH010000004">
    <property type="protein sequence ID" value="KAJ1689682.1"/>
    <property type="molecule type" value="Genomic_DNA"/>
</dbReference>
<dbReference type="InterPro" id="IPR056789">
    <property type="entry name" value="LRR_R13L1-DRL21"/>
</dbReference>
<keyword evidence="3" id="KW-1185">Reference proteome</keyword>
<dbReference type="PANTHER" id="PTHR47186">
    <property type="entry name" value="LEUCINE-RICH REPEAT-CONTAINING PROTEIN 57"/>
    <property type="match status" value="1"/>
</dbReference>
<dbReference type="Gene3D" id="3.80.10.10">
    <property type="entry name" value="Ribonuclease Inhibitor"/>
    <property type="match status" value="1"/>
</dbReference>
<proteinExistence type="predicted"/>
<dbReference type="Proteomes" id="UP001151287">
    <property type="component" value="Unassembled WGS sequence"/>
</dbReference>
<reference evidence="2" key="1">
    <citation type="journal article" date="2022" name="Cell">
        <title>Repeat-based holocentromeres influence genome architecture and karyotype evolution.</title>
        <authorList>
            <person name="Hofstatter P.G."/>
            <person name="Thangavel G."/>
            <person name="Lux T."/>
            <person name="Neumann P."/>
            <person name="Vondrak T."/>
            <person name="Novak P."/>
            <person name="Zhang M."/>
            <person name="Costa L."/>
            <person name="Castellani M."/>
            <person name="Scott A."/>
            <person name="Toegelov H."/>
            <person name="Fuchs J."/>
            <person name="Mata-Sucre Y."/>
            <person name="Dias Y."/>
            <person name="Vanzela A.L.L."/>
            <person name="Huettel B."/>
            <person name="Almeida C.C.S."/>
            <person name="Simkova H."/>
            <person name="Souza G."/>
            <person name="Pedrosa-Harand A."/>
            <person name="Macas J."/>
            <person name="Mayer K.F.X."/>
            <person name="Houben A."/>
            <person name="Marques A."/>
        </authorList>
    </citation>
    <scope>NUCLEOTIDE SEQUENCE</scope>
    <source>
        <strain evidence="2">RhyBre1mFocal</strain>
    </source>
</reference>
<dbReference type="InterPro" id="IPR032675">
    <property type="entry name" value="LRR_dom_sf"/>
</dbReference>
<accession>A0A9Q0HKK5</accession>
<protein>
    <recommendedName>
        <fullName evidence="1">R13L1/DRL21-like LRR repeat region domain-containing protein</fullName>
    </recommendedName>
</protein>
<dbReference type="PANTHER" id="PTHR47186:SF49">
    <property type="entry name" value="NB-ARC DOMAIN-CONTAINING PROTEIN"/>
    <property type="match status" value="1"/>
</dbReference>
<evidence type="ECO:0000313" key="3">
    <source>
        <dbReference type="Proteomes" id="UP001151287"/>
    </source>
</evidence>
<dbReference type="OrthoDB" id="685907at2759"/>
<feature type="domain" description="R13L1/DRL21-like LRR repeat region" evidence="1">
    <location>
        <begin position="6"/>
        <end position="128"/>
    </location>
</feature>
<comment type="caution">
    <text evidence="2">The sequence shown here is derived from an EMBL/GenBank/DDBJ whole genome shotgun (WGS) entry which is preliminary data.</text>
</comment>
<dbReference type="AlphaFoldDB" id="A0A9Q0HKK5"/>
<name>A0A9Q0HKK5_9POAL</name>
<dbReference type="SUPFAM" id="SSF52047">
    <property type="entry name" value="RNI-like"/>
    <property type="match status" value="1"/>
</dbReference>
<gene>
    <name evidence="2" type="ORF">LUZ63_013837</name>
</gene>
<organism evidence="2 3">
    <name type="scientific">Rhynchospora breviuscula</name>
    <dbReference type="NCBI Taxonomy" id="2022672"/>
    <lineage>
        <taxon>Eukaryota</taxon>
        <taxon>Viridiplantae</taxon>
        <taxon>Streptophyta</taxon>
        <taxon>Embryophyta</taxon>
        <taxon>Tracheophyta</taxon>
        <taxon>Spermatophyta</taxon>
        <taxon>Magnoliopsida</taxon>
        <taxon>Liliopsida</taxon>
        <taxon>Poales</taxon>
        <taxon>Cyperaceae</taxon>
        <taxon>Cyperoideae</taxon>
        <taxon>Rhynchosporeae</taxon>
        <taxon>Rhynchospora</taxon>
    </lineage>
</organism>
<evidence type="ECO:0000259" key="1">
    <source>
        <dbReference type="Pfam" id="PF25019"/>
    </source>
</evidence>
<sequence>MYQILEFHLVSLEKALDVTVEKKTNLKNKVHLKLLTFSYTPNHRPQVLTIEEKKAAEDVLNELCPPPSLESLTIKGYFGHQFPNWLHVGTDPSDLKFLRYLDLTDCECFSQLPSLGQLPNLDILRIKGAISVTKVGRKFLLDDSKDHIRTEVTHSSIVPFAQLNELAFIGMSNWIEWLLEEDLPAMPKLNKLFIEDCPKLSSLLKGLLFHATSLEYLQIGDCETIKYVENLQSVKEPCIFKNSNLEKISNLPNISFIRILECPNLKILENLKPFHRMELEDILMETLPEYLITTMPEKLTIWCKNELLVKITSQGIGDTEWKKFEHIPVVKIYLNDQSLYAVYQKTPFNFSTNVDSQNQSI</sequence>
<evidence type="ECO:0000313" key="2">
    <source>
        <dbReference type="EMBL" id="KAJ1689682.1"/>
    </source>
</evidence>